<sequence>MAFKILEFPLEINQTVVHQKSIGDLSNIERRVLEDVFVTYIYYNLELKTIYIGETKDFCTRHNQHMRDAYFLQGKFNQCMVIYNASQFTESHVKDLEFMLINHMFAEKDITKFHFLNRNNGQVQPVYNGQSEMEQVVFVKLWEKDLLGKKLVVTRELSKIRKKILFKYSPFKQLSEQQSEYEKEIVENIHNKHMVIGGAGTGKSILLMSTMYKLINENPDFKIGIVTTGNLTDKFNRVLKQLNLAGKLKFERAGQLISRAKKEKIKFDIVLVDESHRLQRYYPKGHPESKRHFNKEEPQINELHMLEEVSKGIVLFYDAFQSIRPQDITRSDFNHQTTEYKKHSLKQQFRIKSNIINNEEFDGESFVKGIQYVLNISDDRNFDPAIFEYENKDSYFQIVDSISELFRFTTDMEMIDANTTNRVIAGYTKEWKSNPKSKDNKGKGKSQLPYDWEDDCNKWRWNSQHEKWVELESSKTEIGSIHAIQGADIDYVGVIIGNDIEVNDQGNLVGVKENYKDTGGTPLLKGFNEEEFTAYILNIYYILLTRGIEGCKVYFENPNVREYFKKKISEGVPTSRNFSVV</sequence>
<evidence type="ECO:0000313" key="3">
    <source>
        <dbReference type="Proteomes" id="UP000224076"/>
    </source>
</evidence>
<dbReference type="GO" id="GO:0004519">
    <property type="term" value="F:endonuclease activity"/>
    <property type="evidence" value="ECO:0007669"/>
    <property type="project" value="UniProtKB-KW"/>
</dbReference>
<dbReference type="InterPro" id="IPR018647">
    <property type="entry name" value="SLFN_3-like_DNA/RNA_helicase"/>
</dbReference>
<feature type="domain" description="GIY-YIG" evidence="1">
    <location>
        <begin position="35"/>
        <end position="110"/>
    </location>
</feature>
<dbReference type="Gene3D" id="3.40.50.300">
    <property type="entry name" value="P-loop containing nucleotide triphosphate hydrolases"/>
    <property type="match status" value="1"/>
</dbReference>
<organism evidence="2 3">
    <name type="scientific">Bacillus cereus</name>
    <dbReference type="NCBI Taxonomy" id="1396"/>
    <lineage>
        <taxon>Bacteria</taxon>
        <taxon>Bacillati</taxon>
        <taxon>Bacillota</taxon>
        <taxon>Bacilli</taxon>
        <taxon>Bacillales</taxon>
        <taxon>Bacillaceae</taxon>
        <taxon>Bacillus</taxon>
        <taxon>Bacillus cereus group</taxon>
    </lineage>
</organism>
<accession>A0A2B3TYT3</accession>
<dbReference type="EMBL" id="NVDG01000039">
    <property type="protein sequence ID" value="PFU39447.1"/>
    <property type="molecule type" value="Genomic_DNA"/>
</dbReference>
<dbReference type="InterPro" id="IPR027417">
    <property type="entry name" value="P-loop_NTPase"/>
</dbReference>
<proteinExistence type="predicted"/>
<keyword evidence="2" id="KW-0378">Hydrolase</keyword>
<dbReference type="InterPro" id="IPR035901">
    <property type="entry name" value="GIY-YIG_endonuc_sf"/>
</dbReference>
<dbReference type="Proteomes" id="UP000224076">
    <property type="component" value="Unassembled WGS sequence"/>
</dbReference>
<evidence type="ECO:0000313" key="2">
    <source>
        <dbReference type="EMBL" id="PFU39447.1"/>
    </source>
</evidence>
<name>A0A2B3TYT3_BACCE</name>
<reference evidence="2 3" key="1">
    <citation type="submission" date="2017-09" db="EMBL/GenBank/DDBJ databases">
        <title>Large-scale bioinformatics analysis of Bacillus genomes uncovers conserved roles of natural products in bacterial physiology.</title>
        <authorList>
            <consortium name="Agbiome Team Llc"/>
            <person name="Bleich R.M."/>
            <person name="Grubbs K.J."/>
            <person name="Santa Maria K.C."/>
            <person name="Allen S.E."/>
            <person name="Farag S."/>
            <person name="Shank E.A."/>
            <person name="Bowers A."/>
        </authorList>
    </citation>
    <scope>NUCLEOTIDE SEQUENCE [LARGE SCALE GENOMIC DNA]</scope>
    <source>
        <strain evidence="2 3">AFS061806</strain>
    </source>
</reference>
<comment type="caution">
    <text evidence="2">The sequence shown here is derived from an EMBL/GenBank/DDBJ whole genome shotgun (WGS) entry which is preliminary data.</text>
</comment>
<gene>
    <name evidence="2" type="ORF">COK86_22465</name>
</gene>
<dbReference type="AlphaFoldDB" id="A0A2B3TYT3"/>
<dbReference type="PROSITE" id="PS50164">
    <property type="entry name" value="GIY_YIG"/>
    <property type="match status" value="1"/>
</dbReference>
<dbReference type="SUPFAM" id="SSF52540">
    <property type="entry name" value="P-loop containing nucleoside triphosphate hydrolases"/>
    <property type="match status" value="1"/>
</dbReference>
<dbReference type="SUPFAM" id="SSF82771">
    <property type="entry name" value="GIY-YIG endonuclease"/>
    <property type="match status" value="1"/>
</dbReference>
<keyword evidence="2" id="KW-0540">Nuclease</keyword>
<evidence type="ECO:0000259" key="1">
    <source>
        <dbReference type="PROSITE" id="PS50164"/>
    </source>
</evidence>
<keyword evidence="2" id="KW-0255">Endonuclease</keyword>
<dbReference type="Pfam" id="PF09848">
    <property type="entry name" value="SLFN-g3_helicase"/>
    <property type="match status" value="1"/>
</dbReference>
<protein>
    <submittedName>
        <fullName evidence="2">Endonuclease</fullName>
    </submittedName>
</protein>
<dbReference type="InterPro" id="IPR000305">
    <property type="entry name" value="GIY-YIG_endonuc"/>
</dbReference>
<dbReference type="RefSeq" id="WP_098666165.1">
    <property type="nucleotide sequence ID" value="NZ_NVDG01000039.1"/>
</dbReference>